<organism evidence="2 3">
    <name type="scientific">Alysiella crassa</name>
    <dbReference type="NCBI Taxonomy" id="153491"/>
    <lineage>
        <taxon>Bacteria</taxon>
        <taxon>Pseudomonadati</taxon>
        <taxon>Pseudomonadota</taxon>
        <taxon>Betaproteobacteria</taxon>
        <taxon>Neisseriales</taxon>
        <taxon>Neisseriaceae</taxon>
        <taxon>Alysiella</taxon>
    </lineage>
</organism>
<dbReference type="GO" id="GO:0016998">
    <property type="term" value="P:cell wall macromolecule catabolic process"/>
    <property type="evidence" value="ECO:0007669"/>
    <property type="project" value="InterPro"/>
</dbReference>
<proteinExistence type="predicted"/>
<evidence type="ECO:0000259" key="1">
    <source>
        <dbReference type="Pfam" id="PF00182"/>
    </source>
</evidence>
<dbReference type="RefSeq" id="WP_084693497.1">
    <property type="nucleotide sequence ID" value="NZ_CP091519.2"/>
</dbReference>
<protein>
    <submittedName>
        <fullName evidence="2">Predicted chitinase</fullName>
    </submittedName>
</protein>
<dbReference type="OrthoDB" id="1242806at2"/>
<dbReference type="SUPFAM" id="SSF53955">
    <property type="entry name" value="Lysozyme-like"/>
    <property type="match status" value="1"/>
</dbReference>
<dbReference type="Gene3D" id="1.10.530.10">
    <property type="match status" value="1"/>
</dbReference>
<accession>A0A376BSY7</accession>
<dbReference type="EMBL" id="UFSO01000003">
    <property type="protein sequence ID" value="SSY80107.1"/>
    <property type="molecule type" value="Genomic_DNA"/>
</dbReference>
<dbReference type="GO" id="GO:0004568">
    <property type="term" value="F:chitinase activity"/>
    <property type="evidence" value="ECO:0007669"/>
    <property type="project" value="InterPro"/>
</dbReference>
<dbReference type="STRING" id="1120980.GCA_000745955_00774"/>
<gene>
    <name evidence="2" type="ORF">NCTC10283_01661</name>
</gene>
<name>A0A376BSY7_9NEIS</name>
<feature type="domain" description="Glycoside hydrolase family 19 catalytic" evidence="1">
    <location>
        <begin position="65"/>
        <end position="158"/>
    </location>
</feature>
<evidence type="ECO:0000313" key="3">
    <source>
        <dbReference type="Proteomes" id="UP000254209"/>
    </source>
</evidence>
<dbReference type="InterPro" id="IPR023346">
    <property type="entry name" value="Lysozyme-like_dom_sf"/>
</dbReference>
<keyword evidence="3" id="KW-1185">Reference proteome</keyword>
<dbReference type="GO" id="GO:0006032">
    <property type="term" value="P:chitin catabolic process"/>
    <property type="evidence" value="ECO:0007669"/>
    <property type="project" value="InterPro"/>
</dbReference>
<dbReference type="Pfam" id="PF00182">
    <property type="entry name" value="Glyco_hydro_19"/>
    <property type="match status" value="1"/>
</dbReference>
<evidence type="ECO:0000313" key="2">
    <source>
        <dbReference type="EMBL" id="SSY80107.1"/>
    </source>
</evidence>
<dbReference type="Proteomes" id="UP000254209">
    <property type="component" value="Unassembled WGS sequence"/>
</dbReference>
<sequence length="221" mass="24706">MSETQNETQLAQQSIASTLANTAFFNHIRDKLFSGSLKQEQVDGINALILAGVEHGLSVQKHAYVLATAYHETARTMQPVREYGRGAGRKYGTWQTNSVGVQYCPKNGSTAADVYIQTECPHLFYGRGYVQLTWFDNYLYAGKQLGVDLITDPDLALQTDISAKIIVLGMENGWFTGKRLSDYINDHRDDYVNARRIVNGVDKADQIARYARIFETALNAV</sequence>
<reference evidence="2 3" key="1">
    <citation type="submission" date="2018-06" db="EMBL/GenBank/DDBJ databases">
        <authorList>
            <consortium name="Pathogen Informatics"/>
            <person name="Doyle S."/>
        </authorList>
    </citation>
    <scope>NUCLEOTIDE SEQUENCE [LARGE SCALE GENOMIC DNA]</scope>
    <source>
        <strain evidence="2 3">NCTC10283</strain>
    </source>
</reference>
<dbReference type="AlphaFoldDB" id="A0A376BSY7"/>
<dbReference type="InterPro" id="IPR000726">
    <property type="entry name" value="Glyco_hydro_19_cat"/>
</dbReference>